<evidence type="ECO:0000313" key="2">
    <source>
        <dbReference type="EMBL" id="GGD83669.1"/>
    </source>
</evidence>
<evidence type="ECO:0000313" key="3">
    <source>
        <dbReference type="Proteomes" id="UP000652231"/>
    </source>
</evidence>
<gene>
    <name evidence="2" type="ORF">GCM10011312_04700</name>
</gene>
<name>A0A8J2Y8Y0_9FLAO</name>
<evidence type="ECO:0000256" key="1">
    <source>
        <dbReference type="SAM" id="Phobius"/>
    </source>
</evidence>
<keyword evidence="1" id="KW-0812">Transmembrane</keyword>
<feature type="transmembrane region" description="Helical" evidence="1">
    <location>
        <begin position="7"/>
        <end position="27"/>
    </location>
</feature>
<dbReference type="RefSeq" id="WP_188439108.1">
    <property type="nucleotide sequence ID" value="NZ_BMGK01000002.1"/>
</dbReference>
<comment type="caution">
    <text evidence="2">The sequence shown here is derived from an EMBL/GenBank/DDBJ whole genome shotgun (WGS) entry which is preliminary data.</text>
</comment>
<keyword evidence="1" id="KW-0472">Membrane</keyword>
<sequence>MNAKTFYVIGIVAITVAILIFLILRLLDFNDTTSIIGGISGAIVGAVIGYLIKS</sequence>
<dbReference type="Proteomes" id="UP000652231">
    <property type="component" value="Unassembled WGS sequence"/>
</dbReference>
<keyword evidence="1" id="KW-1133">Transmembrane helix</keyword>
<proteinExistence type="predicted"/>
<accession>A0A8J2Y8Y0</accession>
<protein>
    <submittedName>
        <fullName evidence="2">Uncharacterized protein</fullName>
    </submittedName>
</protein>
<feature type="transmembrane region" description="Helical" evidence="1">
    <location>
        <begin position="33"/>
        <end position="52"/>
    </location>
</feature>
<organism evidence="2 3">
    <name type="scientific">Planktosalinus lacus</name>
    <dbReference type="NCBI Taxonomy" id="1526573"/>
    <lineage>
        <taxon>Bacteria</taxon>
        <taxon>Pseudomonadati</taxon>
        <taxon>Bacteroidota</taxon>
        <taxon>Flavobacteriia</taxon>
        <taxon>Flavobacteriales</taxon>
        <taxon>Flavobacteriaceae</taxon>
        <taxon>Planktosalinus</taxon>
    </lineage>
</organism>
<keyword evidence="3" id="KW-1185">Reference proteome</keyword>
<dbReference type="AlphaFoldDB" id="A0A8J2Y8Y0"/>
<reference evidence="2" key="2">
    <citation type="submission" date="2020-09" db="EMBL/GenBank/DDBJ databases">
        <authorList>
            <person name="Sun Q."/>
            <person name="Zhou Y."/>
        </authorList>
    </citation>
    <scope>NUCLEOTIDE SEQUENCE</scope>
    <source>
        <strain evidence="2">CGMCC 1.12924</strain>
    </source>
</reference>
<reference evidence="2" key="1">
    <citation type="journal article" date="2014" name="Int. J. Syst. Evol. Microbiol.">
        <title>Complete genome sequence of Corynebacterium casei LMG S-19264T (=DSM 44701T), isolated from a smear-ripened cheese.</title>
        <authorList>
            <consortium name="US DOE Joint Genome Institute (JGI-PGF)"/>
            <person name="Walter F."/>
            <person name="Albersmeier A."/>
            <person name="Kalinowski J."/>
            <person name="Ruckert C."/>
        </authorList>
    </citation>
    <scope>NUCLEOTIDE SEQUENCE</scope>
    <source>
        <strain evidence="2">CGMCC 1.12924</strain>
    </source>
</reference>
<dbReference type="EMBL" id="BMGK01000002">
    <property type="protein sequence ID" value="GGD83669.1"/>
    <property type="molecule type" value="Genomic_DNA"/>
</dbReference>